<dbReference type="EMBL" id="JACHIT010000002">
    <property type="protein sequence ID" value="MBB5916103.1"/>
    <property type="molecule type" value="Genomic_DNA"/>
</dbReference>
<dbReference type="Pfam" id="PF00496">
    <property type="entry name" value="SBP_bac_5"/>
    <property type="match status" value="1"/>
</dbReference>
<dbReference type="GO" id="GO:0042597">
    <property type="term" value="C:periplasmic space"/>
    <property type="evidence" value="ECO:0007669"/>
    <property type="project" value="UniProtKB-ARBA"/>
</dbReference>
<feature type="domain" description="Solute-binding protein family 5" evidence="2">
    <location>
        <begin position="83"/>
        <end position="453"/>
    </location>
</feature>
<dbReference type="PANTHER" id="PTHR30290">
    <property type="entry name" value="PERIPLASMIC BINDING COMPONENT OF ABC TRANSPORTER"/>
    <property type="match status" value="1"/>
</dbReference>
<accession>A0A7W9PIH1</accession>
<evidence type="ECO:0000313" key="3">
    <source>
        <dbReference type="EMBL" id="MBB5916103.1"/>
    </source>
</evidence>
<sequence length="545" mass="60375">MTLLDRAVRTAAAALAVTAIAAGCAPADETGRPTTPGRGGHLTYLDAEAVASMQVQVSYWQNSLVKDQVLDRLVYQDPVTFRFVPWIAENWTVDGSGREYRFTIRDGVSYSDGQRLDAESVRRNLDWQFNGDKAKGIIRNPALPKAAGITADPGARTVTVVLEQPYAPLIPVLSMNTAGLVADRTIDADKETQSVPTNLIGSGPFAVESEVPDKKIVLAKRRGYAWPPATAPHQGEAYLDTVTVIPVTEDSIRVGALRAGQADAIRYTQPPDEQLLRGEGFDVRGLRTPGLANTLDVRQTAPYLRDITVRKAIGYGIDRQEILSTLYTDNWRAAQNIVTRGFPGYTDRSDAVRSDPREAERLLDASGWVSRDGDGFRTKDGQRLSVLIYVDVYDHTARPLYELIQRQLRRIGIDLVVRQTDFANYPSASVQDQVGLRRNGWPSPDPVRLWQNYDSKGGDLYALKGGDPTVDRLLRAQLVENDPRRRAELVREYTNYVIDNAYTIPLLEDTQIFAVAPRVRGFANAANSVPWFYNAWIDNGSGKRG</sequence>
<name>A0A7W9PIH1_9NOCA</name>
<dbReference type="Gene3D" id="3.10.105.10">
    <property type="entry name" value="Dipeptide-binding Protein, Domain 3"/>
    <property type="match status" value="1"/>
</dbReference>
<dbReference type="RefSeq" id="WP_051163105.1">
    <property type="nucleotide sequence ID" value="NZ_JACHIT010000002.1"/>
</dbReference>
<keyword evidence="1" id="KW-0732">Signal</keyword>
<dbReference type="Gene3D" id="3.40.190.10">
    <property type="entry name" value="Periplasmic binding protein-like II"/>
    <property type="match status" value="1"/>
</dbReference>
<protein>
    <submittedName>
        <fullName evidence="3">Peptide/nickel transport system substrate-binding protein</fullName>
    </submittedName>
</protein>
<feature type="chain" id="PRO_5038357937" evidence="1">
    <location>
        <begin position="22"/>
        <end position="545"/>
    </location>
</feature>
<evidence type="ECO:0000259" key="2">
    <source>
        <dbReference type="Pfam" id="PF00496"/>
    </source>
</evidence>
<reference evidence="3 4" key="1">
    <citation type="submission" date="2020-08" db="EMBL/GenBank/DDBJ databases">
        <title>Sequencing the genomes of 1000 actinobacteria strains.</title>
        <authorList>
            <person name="Klenk H.-P."/>
        </authorList>
    </citation>
    <scope>NUCLEOTIDE SEQUENCE [LARGE SCALE GENOMIC DNA]</scope>
    <source>
        <strain evidence="3 4">DSM 43582</strain>
    </source>
</reference>
<comment type="caution">
    <text evidence="3">The sequence shown here is derived from an EMBL/GenBank/DDBJ whole genome shotgun (WGS) entry which is preliminary data.</text>
</comment>
<evidence type="ECO:0000256" key="1">
    <source>
        <dbReference type="SAM" id="SignalP"/>
    </source>
</evidence>
<feature type="signal peptide" evidence="1">
    <location>
        <begin position="1"/>
        <end position="21"/>
    </location>
</feature>
<dbReference type="PROSITE" id="PS51257">
    <property type="entry name" value="PROKAR_LIPOPROTEIN"/>
    <property type="match status" value="1"/>
</dbReference>
<keyword evidence="4" id="KW-1185">Reference proteome</keyword>
<proteinExistence type="predicted"/>
<dbReference type="InterPro" id="IPR039424">
    <property type="entry name" value="SBP_5"/>
</dbReference>
<dbReference type="GO" id="GO:0015833">
    <property type="term" value="P:peptide transport"/>
    <property type="evidence" value="ECO:0007669"/>
    <property type="project" value="TreeGrafter"/>
</dbReference>
<dbReference type="AlphaFoldDB" id="A0A7W9PIH1"/>
<dbReference type="SUPFAM" id="SSF53850">
    <property type="entry name" value="Periplasmic binding protein-like II"/>
    <property type="match status" value="1"/>
</dbReference>
<gene>
    <name evidence="3" type="ORF">BJY24_005015</name>
</gene>
<dbReference type="InterPro" id="IPR000914">
    <property type="entry name" value="SBP_5_dom"/>
</dbReference>
<dbReference type="GO" id="GO:1904680">
    <property type="term" value="F:peptide transmembrane transporter activity"/>
    <property type="evidence" value="ECO:0007669"/>
    <property type="project" value="TreeGrafter"/>
</dbReference>
<evidence type="ECO:0000313" key="4">
    <source>
        <dbReference type="Proteomes" id="UP000540412"/>
    </source>
</evidence>
<dbReference type="InterPro" id="IPR030678">
    <property type="entry name" value="Peptide/Ni-bd"/>
</dbReference>
<dbReference type="GO" id="GO:0043190">
    <property type="term" value="C:ATP-binding cassette (ABC) transporter complex"/>
    <property type="evidence" value="ECO:0007669"/>
    <property type="project" value="InterPro"/>
</dbReference>
<organism evidence="3 4">
    <name type="scientific">Nocardia transvalensis</name>
    <dbReference type="NCBI Taxonomy" id="37333"/>
    <lineage>
        <taxon>Bacteria</taxon>
        <taxon>Bacillati</taxon>
        <taxon>Actinomycetota</taxon>
        <taxon>Actinomycetes</taxon>
        <taxon>Mycobacteriales</taxon>
        <taxon>Nocardiaceae</taxon>
        <taxon>Nocardia</taxon>
    </lineage>
</organism>
<dbReference type="PIRSF" id="PIRSF002741">
    <property type="entry name" value="MppA"/>
    <property type="match status" value="1"/>
</dbReference>
<dbReference type="Proteomes" id="UP000540412">
    <property type="component" value="Unassembled WGS sequence"/>
</dbReference>